<name>A0A7K3MCE5_9ACTN</name>
<comment type="similarity">
    <text evidence="6">Belongs to the ABC-2 integral membrane protein family.</text>
</comment>
<evidence type="ECO:0000256" key="3">
    <source>
        <dbReference type="ARBA" id="ARBA00022989"/>
    </source>
</evidence>
<dbReference type="InterPro" id="IPR013525">
    <property type="entry name" value="ABC2_TM"/>
</dbReference>
<evidence type="ECO:0000256" key="4">
    <source>
        <dbReference type="ARBA" id="ARBA00023136"/>
    </source>
</evidence>
<dbReference type="InterPro" id="IPR047817">
    <property type="entry name" value="ABC2_TM_bact-type"/>
</dbReference>
<keyword evidence="5" id="KW-0046">Antibiotic resistance</keyword>
<feature type="transmembrane region" description="Helical" evidence="6">
    <location>
        <begin position="118"/>
        <end position="143"/>
    </location>
</feature>
<feature type="transmembrane region" description="Helical" evidence="6">
    <location>
        <begin position="248"/>
        <end position="269"/>
    </location>
</feature>
<dbReference type="GO" id="GO:0043190">
    <property type="term" value="C:ATP-binding cassette (ABC) transporter complex"/>
    <property type="evidence" value="ECO:0007669"/>
    <property type="project" value="InterPro"/>
</dbReference>
<reference evidence="8 9" key="1">
    <citation type="submission" date="2019-11" db="EMBL/GenBank/DDBJ databases">
        <authorList>
            <person name="Li X.-J."/>
            <person name="Feng X.-M."/>
        </authorList>
    </citation>
    <scope>NUCLEOTIDE SEQUENCE [LARGE SCALE GENOMIC DNA]</scope>
    <source>
        <strain evidence="8 9">XMNu-373</strain>
    </source>
</reference>
<accession>A0A7K3MCE5</accession>
<protein>
    <recommendedName>
        <fullName evidence="6">Transport permease protein</fullName>
    </recommendedName>
</protein>
<evidence type="ECO:0000256" key="5">
    <source>
        <dbReference type="ARBA" id="ARBA00023251"/>
    </source>
</evidence>
<feature type="domain" description="ABC transmembrane type-2" evidence="7">
    <location>
        <begin position="40"/>
        <end position="274"/>
    </location>
</feature>
<dbReference type="GO" id="GO:0140359">
    <property type="term" value="F:ABC-type transporter activity"/>
    <property type="evidence" value="ECO:0007669"/>
    <property type="project" value="InterPro"/>
</dbReference>
<evidence type="ECO:0000313" key="8">
    <source>
        <dbReference type="EMBL" id="NDL60642.1"/>
    </source>
</evidence>
<dbReference type="PROSITE" id="PS51012">
    <property type="entry name" value="ABC_TM2"/>
    <property type="match status" value="1"/>
</dbReference>
<dbReference type="InterPro" id="IPR051784">
    <property type="entry name" value="Nod_factor_ABC_transporter"/>
</dbReference>
<dbReference type="Proteomes" id="UP000460435">
    <property type="component" value="Unassembled WGS sequence"/>
</dbReference>
<dbReference type="EMBL" id="WLZY01000013">
    <property type="protein sequence ID" value="NDL60642.1"/>
    <property type="molecule type" value="Genomic_DNA"/>
</dbReference>
<feature type="transmembrane region" description="Helical" evidence="6">
    <location>
        <begin position="42"/>
        <end position="62"/>
    </location>
</feature>
<proteinExistence type="inferred from homology"/>
<dbReference type="InterPro" id="IPR000412">
    <property type="entry name" value="ABC_2_transport"/>
</dbReference>
<evidence type="ECO:0000256" key="1">
    <source>
        <dbReference type="ARBA" id="ARBA00004141"/>
    </source>
</evidence>
<feature type="transmembrane region" description="Helical" evidence="6">
    <location>
        <begin position="155"/>
        <end position="180"/>
    </location>
</feature>
<keyword evidence="4 6" id="KW-0472">Membrane</keyword>
<comment type="caution">
    <text evidence="8">The sequence shown here is derived from an EMBL/GenBank/DDBJ whole genome shotgun (WGS) entry which is preliminary data.</text>
</comment>
<dbReference type="RefSeq" id="WP_162453352.1">
    <property type="nucleotide sequence ID" value="NZ_WLZY01000013.1"/>
</dbReference>
<evidence type="ECO:0000259" key="7">
    <source>
        <dbReference type="PROSITE" id="PS51012"/>
    </source>
</evidence>
<dbReference type="GO" id="GO:0046677">
    <property type="term" value="P:response to antibiotic"/>
    <property type="evidence" value="ECO:0007669"/>
    <property type="project" value="UniProtKB-KW"/>
</dbReference>
<dbReference type="Pfam" id="PF01061">
    <property type="entry name" value="ABC2_membrane"/>
    <property type="match status" value="1"/>
</dbReference>
<keyword evidence="6" id="KW-1003">Cell membrane</keyword>
<evidence type="ECO:0000256" key="6">
    <source>
        <dbReference type="RuleBase" id="RU361157"/>
    </source>
</evidence>
<evidence type="ECO:0000313" key="9">
    <source>
        <dbReference type="Proteomes" id="UP000460435"/>
    </source>
</evidence>
<comment type="subcellular location">
    <subcellularLocation>
        <location evidence="6">Cell membrane</location>
        <topology evidence="6">Multi-pass membrane protein</topology>
    </subcellularLocation>
    <subcellularLocation>
        <location evidence="1">Membrane</location>
        <topology evidence="1">Multi-pass membrane protein</topology>
    </subcellularLocation>
</comment>
<dbReference type="PANTHER" id="PTHR43229">
    <property type="entry name" value="NODULATION PROTEIN J"/>
    <property type="match status" value="1"/>
</dbReference>
<sequence length="275" mass="29162">MSTTATTYDAARPDAPSAGLFTSTLVITRRALTRFFRTPQEVIAGTATTAMFMLIFLYVFGGEIDIPGVSYVDFLVPGFLTAAVLFTGMGTAAAVAADLEEGFVDRVRSLPISRLSFLAGRAVADTGVLVWSLFAGIVIGVVVGFRIHGPLTDALLAVGLLVVIGFAFIWLFIVLGLFAGTAKGAQGLSFMVFPLSFVSSAYVRVESLPGVLQPFAEHQPLTVMIDAVRALTLGPAGEALLDHSAGFYITRSLLWVLGILVVSIPLAVIRFNRGK</sequence>
<dbReference type="AlphaFoldDB" id="A0A7K3MCE5"/>
<keyword evidence="6" id="KW-0813">Transport</keyword>
<dbReference type="PIRSF" id="PIRSF006648">
    <property type="entry name" value="DrrB"/>
    <property type="match status" value="1"/>
</dbReference>
<keyword evidence="2 6" id="KW-0812">Transmembrane</keyword>
<feature type="transmembrane region" description="Helical" evidence="6">
    <location>
        <begin position="74"/>
        <end position="97"/>
    </location>
</feature>
<gene>
    <name evidence="8" type="ORF">F7O44_26545</name>
</gene>
<evidence type="ECO:0000256" key="2">
    <source>
        <dbReference type="ARBA" id="ARBA00022692"/>
    </source>
</evidence>
<keyword evidence="3 6" id="KW-1133">Transmembrane helix</keyword>
<organism evidence="8 9">
    <name type="scientific">Phytoactinopolyspora mesophila</name>
    <dbReference type="NCBI Taxonomy" id="2650750"/>
    <lineage>
        <taxon>Bacteria</taxon>
        <taxon>Bacillati</taxon>
        <taxon>Actinomycetota</taxon>
        <taxon>Actinomycetes</taxon>
        <taxon>Jiangellales</taxon>
        <taxon>Jiangellaceae</taxon>
        <taxon>Phytoactinopolyspora</taxon>
    </lineage>
</organism>
<feature type="transmembrane region" description="Helical" evidence="6">
    <location>
        <begin position="187"/>
        <end position="205"/>
    </location>
</feature>
<dbReference type="PANTHER" id="PTHR43229:SF2">
    <property type="entry name" value="NODULATION PROTEIN J"/>
    <property type="match status" value="1"/>
</dbReference>
<keyword evidence="9" id="KW-1185">Reference proteome</keyword>